<protein>
    <submittedName>
        <fullName evidence="2">Helix-turn-helix domain-containing protein</fullName>
    </submittedName>
</protein>
<reference evidence="2" key="1">
    <citation type="submission" date="2024-07" db="EMBL/GenBank/DDBJ databases">
        <title>Halotolerant mesophilic bacterium Ornithinibacillus sp. 4-3, sp. nov., isolated from soil.</title>
        <authorList>
            <person name="Sidarenka A.V."/>
            <person name="Guliayeva D.E."/>
            <person name="Leanovich S.I."/>
            <person name="Hileuskaya K.S."/>
            <person name="Akhremchuk A.E."/>
            <person name="Sikolenko M.A."/>
            <person name="Valentovich L.N."/>
        </authorList>
    </citation>
    <scope>NUCLEOTIDE SEQUENCE</scope>
    <source>
        <strain evidence="2">4-3</strain>
    </source>
</reference>
<dbReference type="Pfam" id="PF14493">
    <property type="entry name" value="HTH_40"/>
    <property type="match status" value="1"/>
</dbReference>
<gene>
    <name evidence="2" type="ORF">AB4Y30_09395</name>
</gene>
<dbReference type="InterPro" id="IPR029491">
    <property type="entry name" value="Helicase_HTH"/>
</dbReference>
<accession>A0AB39HLG9</accession>
<name>A0AB39HLG9_9BACI</name>
<dbReference type="PIRSF" id="PIRSF021350">
    <property type="entry name" value="UCP021350"/>
    <property type="match status" value="1"/>
</dbReference>
<dbReference type="InterPro" id="IPR008308">
    <property type="entry name" value="YpbB-like"/>
</dbReference>
<dbReference type="EMBL" id="CP162599">
    <property type="protein sequence ID" value="XDK31253.1"/>
    <property type="molecule type" value="Genomic_DNA"/>
</dbReference>
<dbReference type="AlphaFoldDB" id="A0AB39HLG9"/>
<feature type="domain" description="Helicase Helix-turn-helix" evidence="1">
    <location>
        <begin position="254"/>
        <end position="342"/>
    </location>
</feature>
<organism evidence="2">
    <name type="scientific">Ornithinibacillus sp. 4-3</name>
    <dbReference type="NCBI Taxonomy" id="3231488"/>
    <lineage>
        <taxon>Bacteria</taxon>
        <taxon>Bacillati</taxon>
        <taxon>Bacillota</taxon>
        <taxon>Bacilli</taxon>
        <taxon>Bacillales</taxon>
        <taxon>Bacillaceae</taxon>
        <taxon>Ornithinibacillus</taxon>
    </lineage>
</organism>
<dbReference type="RefSeq" id="WP_368651981.1">
    <property type="nucleotide sequence ID" value="NZ_CP162599.1"/>
</dbReference>
<evidence type="ECO:0000259" key="1">
    <source>
        <dbReference type="Pfam" id="PF14493"/>
    </source>
</evidence>
<proteinExistence type="predicted"/>
<sequence length="347" mass="40808">MLFESLILKCTEKLHEQRTSSAIFHLLKGRRSTQTFQDARLFQLTKFYGIYPSLRRQTFDEKVHTLQNKSAIQITESNMIAILPEGIRLLCQEEKNVALYYFHGLKYFQTDQHFYERILILIQVLTNKKKRHSKYIPIIDNRTTLRWMKHFLSSHTDSIAALLENVFAELHMLLSQLPEVEAEMFVDRLTGFKTYGLSEQQLARKYELPLIDIPLYFIAIIHQLLKLILENTSMYPFFYQLISDLSTSGFITKSANETYRLWSQGYSIEKIIGVRNLKESTIQDHFVEIALYHPTFRIDEFVDNIKQQQILDVISSTKDMKLKSIKDKVSSDISYFQIRLIIASKVQ</sequence>
<evidence type="ECO:0000313" key="2">
    <source>
        <dbReference type="EMBL" id="XDK31253.1"/>
    </source>
</evidence>